<evidence type="ECO:0000256" key="2">
    <source>
        <dbReference type="SAM" id="SignalP"/>
    </source>
</evidence>
<evidence type="ECO:0000313" key="5">
    <source>
        <dbReference type="Proteomes" id="UP000009046"/>
    </source>
</evidence>
<dbReference type="EnsemblMetazoa" id="PHUM509680-RA">
    <property type="protein sequence ID" value="PHUM509680-PA"/>
    <property type="gene ID" value="PHUM509680"/>
</dbReference>
<evidence type="ECO:0000313" key="3">
    <source>
        <dbReference type="EMBL" id="EEB18324.1"/>
    </source>
</evidence>
<dbReference type="AlphaFoldDB" id="E0VY68"/>
<gene>
    <name evidence="4" type="primary">8233060</name>
    <name evidence="3" type="ORF">Phum_PHUM509680</name>
</gene>
<dbReference type="EMBL" id="AAZO01006202">
    <property type="status" value="NOT_ANNOTATED_CDS"/>
    <property type="molecule type" value="Genomic_DNA"/>
</dbReference>
<dbReference type="KEGG" id="phu:Phum_PHUM509680"/>
<evidence type="ECO:0000256" key="1">
    <source>
        <dbReference type="SAM" id="MobiDB-lite"/>
    </source>
</evidence>
<dbReference type="VEuPathDB" id="VectorBase:PHUM509680"/>
<reference evidence="3" key="1">
    <citation type="submission" date="2007-04" db="EMBL/GenBank/DDBJ databases">
        <title>Annotation of Pediculus humanus corporis strain USDA.</title>
        <authorList>
            <person name="Kirkness E."/>
            <person name="Hannick L."/>
            <person name="Hass B."/>
            <person name="Bruggner R."/>
            <person name="Lawson D."/>
            <person name="Bidwell S."/>
            <person name="Joardar V."/>
            <person name="Caler E."/>
            <person name="Walenz B."/>
            <person name="Inman J."/>
            <person name="Schobel S."/>
            <person name="Galinsky K."/>
            <person name="Amedeo P."/>
            <person name="Strausberg R."/>
        </authorList>
    </citation>
    <scope>NUCLEOTIDE SEQUENCE</scope>
    <source>
        <strain evidence="3">USDA</strain>
    </source>
</reference>
<protein>
    <submittedName>
        <fullName evidence="3 4">Uncharacterized protein</fullName>
    </submittedName>
</protein>
<reference evidence="4" key="3">
    <citation type="submission" date="2021-02" db="UniProtKB">
        <authorList>
            <consortium name="EnsemblMetazoa"/>
        </authorList>
    </citation>
    <scope>IDENTIFICATION</scope>
    <source>
        <strain evidence="4">USDA</strain>
    </source>
</reference>
<proteinExistence type="predicted"/>
<feature type="chain" id="PRO_5014570255" evidence="2">
    <location>
        <begin position="22"/>
        <end position="118"/>
    </location>
</feature>
<keyword evidence="5" id="KW-1185">Reference proteome</keyword>
<dbReference type="InParanoid" id="E0VY68"/>
<feature type="region of interest" description="Disordered" evidence="1">
    <location>
        <begin position="82"/>
        <end position="118"/>
    </location>
</feature>
<keyword evidence="2" id="KW-0732">Signal</keyword>
<dbReference type="EMBL" id="DS235844">
    <property type="protein sequence ID" value="EEB18324.1"/>
    <property type="molecule type" value="Genomic_DNA"/>
</dbReference>
<evidence type="ECO:0000313" key="4">
    <source>
        <dbReference type="EnsemblMetazoa" id="PHUM509680-PA"/>
    </source>
</evidence>
<dbReference type="HOGENOM" id="CLU_2075952_0_0_1"/>
<accession>E0VY68</accession>
<sequence>MFYYSLTVILLIIIGIVRTQTESTKWVWGNGKSIVVNGNRKYNEQLVASSLFKPSTTYNDDFQPNERKFRYDVTEEYPDVEYNTYRPNQQYRPEQPQNVYRPPYRPPPRPDYVKPSNS</sequence>
<organism>
    <name type="scientific">Pediculus humanus subsp. corporis</name>
    <name type="common">Body louse</name>
    <dbReference type="NCBI Taxonomy" id="121224"/>
    <lineage>
        <taxon>Eukaryota</taxon>
        <taxon>Metazoa</taxon>
        <taxon>Ecdysozoa</taxon>
        <taxon>Arthropoda</taxon>
        <taxon>Hexapoda</taxon>
        <taxon>Insecta</taxon>
        <taxon>Pterygota</taxon>
        <taxon>Neoptera</taxon>
        <taxon>Paraneoptera</taxon>
        <taxon>Psocodea</taxon>
        <taxon>Troctomorpha</taxon>
        <taxon>Phthiraptera</taxon>
        <taxon>Anoplura</taxon>
        <taxon>Pediculidae</taxon>
        <taxon>Pediculus</taxon>
    </lineage>
</organism>
<dbReference type="Proteomes" id="UP000009046">
    <property type="component" value="Unassembled WGS sequence"/>
</dbReference>
<dbReference type="CTD" id="8233060"/>
<dbReference type="GeneID" id="8233060"/>
<dbReference type="RefSeq" id="XP_002431062.1">
    <property type="nucleotide sequence ID" value="XM_002431017.1"/>
</dbReference>
<feature type="compositionally biased region" description="Polar residues" evidence="1">
    <location>
        <begin position="85"/>
        <end position="98"/>
    </location>
</feature>
<feature type="signal peptide" evidence="2">
    <location>
        <begin position="1"/>
        <end position="21"/>
    </location>
</feature>
<name>E0VY68_PEDHC</name>
<reference evidence="3" key="2">
    <citation type="submission" date="2007-04" db="EMBL/GenBank/DDBJ databases">
        <title>The genome of the human body louse.</title>
        <authorList>
            <consortium name="The Human Body Louse Genome Consortium"/>
            <person name="Kirkness E."/>
            <person name="Walenz B."/>
            <person name="Hass B."/>
            <person name="Bruggner R."/>
            <person name="Strausberg R."/>
        </authorList>
    </citation>
    <scope>NUCLEOTIDE SEQUENCE</scope>
    <source>
        <strain evidence="3">USDA</strain>
    </source>
</reference>